<dbReference type="Proteomes" id="UP000193309">
    <property type="component" value="Unassembled WGS sequence"/>
</dbReference>
<feature type="domain" description="Glycosyltransferase subfamily 4-like N-terminal" evidence="4">
    <location>
        <begin position="16"/>
        <end position="166"/>
    </location>
</feature>
<protein>
    <submittedName>
        <fullName evidence="5">Phosphatidylinositol alpha-1,6-mannosyltransferase</fullName>
    </submittedName>
</protein>
<name>A0A1X7I4U3_9CORY</name>
<dbReference type="InterPro" id="IPR001296">
    <property type="entry name" value="Glyco_trans_1"/>
</dbReference>
<dbReference type="RefSeq" id="WP_085548537.1">
    <property type="nucleotide sequence ID" value="NZ_FXAR01000001.1"/>
</dbReference>
<keyword evidence="6" id="KW-1185">Reference proteome</keyword>
<dbReference type="GO" id="GO:1901137">
    <property type="term" value="P:carbohydrate derivative biosynthetic process"/>
    <property type="evidence" value="ECO:0007669"/>
    <property type="project" value="UniProtKB-ARBA"/>
</dbReference>
<organism evidence="5 6">
    <name type="scientific">Corynebacterium pollutisoli</name>
    <dbReference type="NCBI Taxonomy" id="1610489"/>
    <lineage>
        <taxon>Bacteria</taxon>
        <taxon>Bacillati</taxon>
        <taxon>Actinomycetota</taxon>
        <taxon>Actinomycetes</taxon>
        <taxon>Mycobacteriales</taxon>
        <taxon>Corynebacteriaceae</taxon>
        <taxon>Corynebacterium</taxon>
    </lineage>
</organism>
<evidence type="ECO:0000256" key="2">
    <source>
        <dbReference type="ARBA" id="ARBA00022679"/>
    </source>
</evidence>
<dbReference type="OrthoDB" id="9808602at2"/>
<dbReference type="STRING" id="1610489.SAMN06295981_0380"/>
<evidence type="ECO:0000259" key="4">
    <source>
        <dbReference type="Pfam" id="PF13579"/>
    </source>
</evidence>
<dbReference type="FunFam" id="3.40.50.2000:FF:000115">
    <property type="entry name" value="Alpha-(1-6)-phosphatidylinositol monomannoside mannosyltransferase"/>
    <property type="match status" value="1"/>
</dbReference>
<dbReference type="PANTHER" id="PTHR45947">
    <property type="entry name" value="SULFOQUINOVOSYL TRANSFERASE SQD2"/>
    <property type="match status" value="1"/>
</dbReference>
<dbReference type="GO" id="GO:0016758">
    <property type="term" value="F:hexosyltransferase activity"/>
    <property type="evidence" value="ECO:0007669"/>
    <property type="project" value="TreeGrafter"/>
</dbReference>
<dbReference type="SUPFAM" id="SSF53756">
    <property type="entry name" value="UDP-Glycosyltransferase/glycogen phosphorylase"/>
    <property type="match status" value="1"/>
</dbReference>
<proteinExistence type="predicted"/>
<dbReference type="CDD" id="cd03801">
    <property type="entry name" value="GT4_PimA-like"/>
    <property type="match status" value="1"/>
</dbReference>
<accession>A0A1X7I4U3</accession>
<gene>
    <name evidence="5" type="ORF">SAMN06295981_0380</name>
</gene>
<evidence type="ECO:0000259" key="3">
    <source>
        <dbReference type="Pfam" id="PF00534"/>
    </source>
</evidence>
<dbReference type="PANTHER" id="PTHR45947:SF3">
    <property type="entry name" value="SULFOQUINOVOSYL TRANSFERASE SQD2"/>
    <property type="match status" value="1"/>
</dbReference>
<evidence type="ECO:0000256" key="1">
    <source>
        <dbReference type="ARBA" id="ARBA00022676"/>
    </source>
</evidence>
<dbReference type="GO" id="GO:1903509">
    <property type="term" value="P:liposaccharide metabolic process"/>
    <property type="evidence" value="ECO:0007669"/>
    <property type="project" value="UniProtKB-ARBA"/>
</dbReference>
<keyword evidence="1 5" id="KW-0328">Glycosyltransferase</keyword>
<dbReference type="EMBL" id="FXAR01000001">
    <property type="protein sequence ID" value="SMG08850.1"/>
    <property type="molecule type" value="Genomic_DNA"/>
</dbReference>
<feature type="domain" description="Glycosyl transferase family 1" evidence="3">
    <location>
        <begin position="172"/>
        <end position="342"/>
    </location>
</feature>
<keyword evidence="2 5" id="KW-0808">Transferase</keyword>
<sequence length="362" mass="39632">MPRILLVTNDFPPTVGGIQSYLRDFLATLDPQEVVVFASTQDRAAAADHDAALPYRVIRWPRHVMLPTPSTAEAMSQIIRELDIDTVWFGAAAPLALMSAAARRAGARRIIASTHGHEVGWSMLPGARRVLRRIGDNADVVTYISDYTLRRFRRAFGPHPQFRHLPSGVDTDWFRPADRPAGPPTVICVSRLVPRKGQDMLLRVWPRILDRHPDARLRIVGSGSYENTLRQLAAPLGDAVEFTGPLSTTALRDALAAADVFAMPARTRGKGLDVEGLGIVYLEAQACGIPVIAGDSGGAPETVTPETGIVVDGRREDELATALLTLLDDPQLAADMGQAGRRYARTEWSWDIMGARLRDILR</sequence>
<dbReference type="Pfam" id="PF00534">
    <property type="entry name" value="Glycos_transf_1"/>
    <property type="match status" value="1"/>
</dbReference>
<dbReference type="Gene3D" id="3.40.50.2000">
    <property type="entry name" value="Glycogen Phosphorylase B"/>
    <property type="match status" value="2"/>
</dbReference>
<reference evidence="6" key="1">
    <citation type="submission" date="2017-04" db="EMBL/GenBank/DDBJ databases">
        <authorList>
            <person name="Varghese N."/>
            <person name="Submissions S."/>
        </authorList>
    </citation>
    <scope>NUCLEOTIDE SEQUENCE [LARGE SCALE GENOMIC DNA]</scope>
    <source>
        <strain evidence="6">VDS</strain>
    </source>
</reference>
<dbReference type="Pfam" id="PF13579">
    <property type="entry name" value="Glyco_trans_4_4"/>
    <property type="match status" value="1"/>
</dbReference>
<evidence type="ECO:0000313" key="6">
    <source>
        <dbReference type="Proteomes" id="UP000193309"/>
    </source>
</evidence>
<dbReference type="InterPro" id="IPR050194">
    <property type="entry name" value="Glycosyltransferase_grp1"/>
</dbReference>
<evidence type="ECO:0000313" key="5">
    <source>
        <dbReference type="EMBL" id="SMG08850.1"/>
    </source>
</evidence>
<dbReference type="InterPro" id="IPR028098">
    <property type="entry name" value="Glyco_trans_4-like_N"/>
</dbReference>
<dbReference type="AlphaFoldDB" id="A0A1X7I4U3"/>